<dbReference type="Proteomes" id="UP000004775">
    <property type="component" value="Unassembled WGS sequence"/>
</dbReference>
<dbReference type="AlphaFoldDB" id="I4HJ08"/>
<reference evidence="1 2" key="1">
    <citation type="submission" date="2012-04" db="EMBL/GenBank/DDBJ databases">
        <authorList>
            <person name="Genoscope - CEA"/>
        </authorList>
    </citation>
    <scope>NUCLEOTIDE SEQUENCE [LARGE SCALE GENOMIC DNA]</scope>
    <source>
        <strain evidence="1 2">9809</strain>
    </source>
</reference>
<protein>
    <submittedName>
        <fullName evidence="1">Uncharacterized protein</fullName>
    </submittedName>
</protein>
<proteinExistence type="predicted"/>
<comment type="caution">
    <text evidence="1">The sequence shown here is derived from an EMBL/GenBank/DDBJ whole genome shotgun (WGS) entry which is preliminary data.</text>
</comment>
<dbReference type="HOGENOM" id="CLU_3185822_0_0_3"/>
<evidence type="ECO:0000313" key="1">
    <source>
        <dbReference type="EMBL" id="CCI22032.1"/>
    </source>
</evidence>
<sequence length="46" mass="5611">MLLFSSLKIDCLSDEFVPRLNQVYRPVWLIFFKDELVFYVEEIIQI</sequence>
<evidence type="ECO:0000313" key="2">
    <source>
        <dbReference type="Proteomes" id="UP000004775"/>
    </source>
</evidence>
<name>I4HJ08_MICAE</name>
<accession>I4HJ08</accession>
<gene>
    <name evidence="1" type="ORF">MICAH_160021</name>
</gene>
<dbReference type="EMBL" id="CAIO01000068">
    <property type="protein sequence ID" value="CCI22032.1"/>
    <property type="molecule type" value="Genomic_DNA"/>
</dbReference>
<organism evidence="1 2">
    <name type="scientific">Microcystis aeruginosa PCC 9809</name>
    <dbReference type="NCBI Taxonomy" id="1160285"/>
    <lineage>
        <taxon>Bacteria</taxon>
        <taxon>Bacillati</taxon>
        <taxon>Cyanobacteriota</taxon>
        <taxon>Cyanophyceae</taxon>
        <taxon>Oscillatoriophycideae</taxon>
        <taxon>Chroococcales</taxon>
        <taxon>Microcystaceae</taxon>
        <taxon>Microcystis</taxon>
    </lineage>
</organism>